<dbReference type="Proteomes" id="UP000001997">
    <property type="component" value="Unassembled WGS sequence"/>
</dbReference>
<sequence length="252" mass="29150">MNHQIDHIFGKVHSISLGNGNNFTHGRNRNRFQTARKSEPSGIHTGQSRYGIQGCIVNQFSVSIPLGIRKIGTVNFLVLVERDKLHRFSFLCLFREVRVFKVTDQRLVFLGLSDYTIMIVRTNVRNTGNTHIFWVLFNKRSSQIETISHQYHCCLLWSDNRGRKVLNTNNIRQILCRNDDKVVYIACFGRFFNTFENIVWLPVFYFTVIDRMDVPTSIFHFFVITTNHNVDIGFANIVDSIGNNCTHASSTN</sequence>
<name>A5DMW9_PICGU</name>
<reference evidence="1 2" key="1">
    <citation type="journal article" date="2009" name="Nature">
        <title>Evolution of pathogenicity and sexual reproduction in eight Candida genomes.</title>
        <authorList>
            <person name="Butler G."/>
            <person name="Rasmussen M.D."/>
            <person name="Lin M.F."/>
            <person name="Santos M.A."/>
            <person name="Sakthikumar S."/>
            <person name="Munro C.A."/>
            <person name="Rheinbay E."/>
            <person name="Grabherr M."/>
            <person name="Forche A."/>
            <person name="Reedy J.L."/>
            <person name="Agrafioti I."/>
            <person name="Arnaud M.B."/>
            <person name="Bates S."/>
            <person name="Brown A.J."/>
            <person name="Brunke S."/>
            <person name="Costanzo M.C."/>
            <person name="Fitzpatrick D.A."/>
            <person name="de Groot P.W."/>
            <person name="Harris D."/>
            <person name="Hoyer L.L."/>
            <person name="Hube B."/>
            <person name="Klis F.M."/>
            <person name="Kodira C."/>
            <person name="Lennard N."/>
            <person name="Logue M.E."/>
            <person name="Martin R."/>
            <person name="Neiman A.M."/>
            <person name="Nikolaou E."/>
            <person name="Quail M.A."/>
            <person name="Quinn J."/>
            <person name="Santos M.C."/>
            <person name="Schmitzberger F.F."/>
            <person name="Sherlock G."/>
            <person name="Shah P."/>
            <person name="Silverstein K.A."/>
            <person name="Skrzypek M.S."/>
            <person name="Soll D."/>
            <person name="Staggs R."/>
            <person name="Stansfield I."/>
            <person name="Stumpf M.P."/>
            <person name="Sudbery P.E."/>
            <person name="Srikantha T."/>
            <person name="Zeng Q."/>
            <person name="Berman J."/>
            <person name="Berriman M."/>
            <person name="Heitman J."/>
            <person name="Gow N.A."/>
            <person name="Lorenz M.C."/>
            <person name="Birren B.W."/>
            <person name="Kellis M."/>
            <person name="Cuomo C.A."/>
        </authorList>
    </citation>
    <scope>NUCLEOTIDE SEQUENCE [LARGE SCALE GENOMIC DNA]</scope>
    <source>
        <strain evidence="2">ATCC 6260 / CBS 566 / DSM 6381 / JCM 1539 / NBRC 10279 / NRRL Y-324</strain>
    </source>
</reference>
<evidence type="ECO:0000313" key="1">
    <source>
        <dbReference type="EMBL" id="EDK40521.2"/>
    </source>
</evidence>
<organism evidence="1 2">
    <name type="scientific">Meyerozyma guilliermondii (strain ATCC 6260 / CBS 566 / DSM 6381 / JCM 1539 / NBRC 10279 / NRRL Y-324)</name>
    <name type="common">Yeast</name>
    <name type="synonym">Candida guilliermondii</name>
    <dbReference type="NCBI Taxonomy" id="294746"/>
    <lineage>
        <taxon>Eukaryota</taxon>
        <taxon>Fungi</taxon>
        <taxon>Dikarya</taxon>
        <taxon>Ascomycota</taxon>
        <taxon>Saccharomycotina</taxon>
        <taxon>Pichiomycetes</taxon>
        <taxon>Debaryomycetaceae</taxon>
        <taxon>Meyerozyma</taxon>
    </lineage>
</organism>
<dbReference type="VEuPathDB" id="FungiDB:PGUG_04620"/>
<proteinExistence type="predicted"/>
<accession>A5DMW9</accession>
<keyword evidence="2" id="KW-1185">Reference proteome</keyword>
<dbReference type="GeneID" id="5124518"/>
<dbReference type="HOGENOM" id="CLU_1103134_0_0_1"/>
<evidence type="ECO:0000313" key="2">
    <source>
        <dbReference type="Proteomes" id="UP000001997"/>
    </source>
</evidence>
<dbReference type="InParanoid" id="A5DMW9"/>
<dbReference type="EMBL" id="CH408160">
    <property type="protein sequence ID" value="EDK40521.2"/>
    <property type="molecule type" value="Genomic_DNA"/>
</dbReference>
<gene>
    <name evidence="1" type="ORF">PGUG_04620</name>
</gene>
<protein>
    <submittedName>
        <fullName evidence="1">Uncharacterized protein</fullName>
    </submittedName>
</protein>
<dbReference type="KEGG" id="pgu:PGUG_04620"/>
<dbReference type="AlphaFoldDB" id="A5DMW9"/>
<dbReference type="RefSeq" id="XP_001482664.2">
    <property type="nucleotide sequence ID" value="XM_001482614.1"/>
</dbReference>